<dbReference type="EMBL" id="VIEB01000252">
    <property type="protein sequence ID" value="TQD98488.1"/>
    <property type="molecule type" value="Genomic_DNA"/>
</dbReference>
<keyword evidence="3" id="KW-1185">Reference proteome</keyword>
<evidence type="ECO:0000313" key="2">
    <source>
        <dbReference type="EMBL" id="TQD98488.1"/>
    </source>
</evidence>
<accession>A0A540MI77</accession>
<protein>
    <submittedName>
        <fullName evidence="2">Uncharacterized protein</fullName>
    </submittedName>
</protein>
<name>A0A540MI77_MALBA</name>
<proteinExistence type="predicted"/>
<gene>
    <name evidence="2" type="ORF">C1H46_015943</name>
</gene>
<dbReference type="Proteomes" id="UP000315295">
    <property type="component" value="Unassembled WGS sequence"/>
</dbReference>
<organism evidence="2 3">
    <name type="scientific">Malus baccata</name>
    <name type="common">Siberian crab apple</name>
    <name type="synonym">Pyrus baccata</name>
    <dbReference type="NCBI Taxonomy" id="106549"/>
    <lineage>
        <taxon>Eukaryota</taxon>
        <taxon>Viridiplantae</taxon>
        <taxon>Streptophyta</taxon>
        <taxon>Embryophyta</taxon>
        <taxon>Tracheophyta</taxon>
        <taxon>Spermatophyta</taxon>
        <taxon>Magnoliopsida</taxon>
        <taxon>eudicotyledons</taxon>
        <taxon>Gunneridae</taxon>
        <taxon>Pentapetalae</taxon>
        <taxon>rosids</taxon>
        <taxon>fabids</taxon>
        <taxon>Rosales</taxon>
        <taxon>Rosaceae</taxon>
        <taxon>Amygdaloideae</taxon>
        <taxon>Maleae</taxon>
        <taxon>Malus</taxon>
    </lineage>
</organism>
<sequence>MSLRTQELTPTTFSIRTLKGNCGSAMTRDLHPLRNIPRTSNPKTDDNDEDGSSEFPSPPWLHQNLEGELRIGDDSRSPPIEKHTQNFESQNRRQRRRRVVGVPISVLAPSPVVSSCSCAATAISAGKRKLWLFDPDGL</sequence>
<dbReference type="AlphaFoldDB" id="A0A540MI77"/>
<feature type="compositionally biased region" description="Basic and acidic residues" evidence="1">
    <location>
        <begin position="65"/>
        <end position="85"/>
    </location>
</feature>
<feature type="region of interest" description="Disordered" evidence="1">
    <location>
        <begin position="19"/>
        <end position="96"/>
    </location>
</feature>
<evidence type="ECO:0000256" key="1">
    <source>
        <dbReference type="SAM" id="MobiDB-lite"/>
    </source>
</evidence>
<reference evidence="2 3" key="1">
    <citation type="journal article" date="2019" name="G3 (Bethesda)">
        <title>Sequencing of a Wild Apple (Malus baccata) Genome Unravels the Differences Between Cultivated and Wild Apple Species Regarding Disease Resistance and Cold Tolerance.</title>
        <authorList>
            <person name="Chen X."/>
        </authorList>
    </citation>
    <scope>NUCLEOTIDE SEQUENCE [LARGE SCALE GENOMIC DNA]</scope>
    <source>
        <strain evidence="3">cv. Shandingzi</strain>
        <tissue evidence="2">Leaves</tissue>
    </source>
</reference>
<comment type="caution">
    <text evidence="2">The sequence shown here is derived from an EMBL/GenBank/DDBJ whole genome shotgun (WGS) entry which is preliminary data.</text>
</comment>
<evidence type="ECO:0000313" key="3">
    <source>
        <dbReference type="Proteomes" id="UP000315295"/>
    </source>
</evidence>